<dbReference type="EMBL" id="MFJD01000001">
    <property type="protein sequence ID" value="OGG04960.1"/>
    <property type="molecule type" value="Genomic_DNA"/>
</dbReference>
<protein>
    <recommendedName>
        <fullName evidence="2">SH3b domain-containing protein</fullName>
    </recommendedName>
</protein>
<dbReference type="PROSITE" id="PS51781">
    <property type="entry name" value="SH3B"/>
    <property type="match status" value="1"/>
</dbReference>
<dbReference type="STRING" id="1798374.A2Z33_06740"/>
<feature type="region of interest" description="Disordered" evidence="1">
    <location>
        <begin position="195"/>
        <end position="242"/>
    </location>
</feature>
<proteinExistence type="predicted"/>
<name>A0A1F5YXN5_9BACT</name>
<feature type="compositionally biased region" description="Polar residues" evidence="1">
    <location>
        <begin position="210"/>
        <end position="234"/>
    </location>
</feature>
<evidence type="ECO:0000259" key="2">
    <source>
        <dbReference type="PROSITE" id="PS51781"/>
    </source>
</evidence>
<dbReference type="InterPro" id="IPR013229">
    <property type="entry name" value="PEGA"/>
</dbReference>
<dbReference type="Gene3D" id="2.30.30.40">
    <property type="entry name" value="SH3 Domains"/>
    <property type="match status" value="1"/>
</dbReference>
<gene>
    <name evidence="3" type="ORF">A2Z33_06740</name>
</gene>
<evidence type="ECO:0000256" key="1">
    <source>
        <dbReference type="SAM" id="MobiDB-lite"/>
    </source>
</evidence>
<organism evidence="3 4">
    <name type="scientific">Candidatus Gottesmanbacteria bacterium RBG_16_52_11</name>
    <dbReference type="NCBI Taxonomy" id="1798374"/>
    <lineage>
        <taxon>Bacteria</taxon>
        <taxon>Candidatus Gottesmaniibacteriota</taxon>
    </lineage>
</organism>
<dbReference type="Proteomes" id="UP000178448">
    <property type="component" value="Unassembled WGS sequence"/>
</dbReference>
<feature type="domain" description="SH3b" evidence="2">
    <location>
        <begin position="244"/>
        <end position="310"/>
    </location>
</feature>
<dbReference type="AlphaFoldDB" id="A0A1F5YXN5"/>
<reference evidence="3 4" key="1">
    <citation type="journal article" date="2016" name="Nat. Commun.">
        <title>Thousands of microbial genomes shed light on interconnected biogeochemical processes in an aquifer system.</title>
        <authorList>
            <person name="Anantharaman K."/>
            <person name="Brown C.T."/>
            <person name="Hug L.A."/>
            <person name="Sharon I."/>
            <person name="Castelle C.J."/>
            <person name="Probst A.J."/>
            <person name="Thomas B.C."/>
            <person name="Singh A."/>
            <person name="Wilkins M.J."/>
            <person name="Karaoz U."/>
            <person name="Brodie E.L."/>
            <person name="Williams K.H."/>
            <person name="Hubbard S.S."/>
            <person name="Banfield J.F."/>
        </authorList>
    </citation>
    <scope>NUCLEOTIDE SEQUENCE [LARGE SCALE GENOMIC DNA]</scope>
</reference>
<evidence type="ECO:0000313" key="4">
    <source>
        <dbReference type="Proteomes" id="UP000178448"/>
    </source>
</evidence>
<dbReference type="SMART" id="SM00287">
    <property type="entry name" value="SH3b"/>
    <property type="match status" value="1"/>
</dbReference>
<comment type="caution">
    <text evidence="3">The sequence shown here is derived from an EMBL/GenBank/DDBJ whole genome shotgun (WGS) entry which is preliminary data.</text>
</comment>
<dbReference type="Pfam" id="PF08308">
    <property type="entry name" value="PEGA"/>
    <property type="match status" value="1"/>
</dbReference>
<evidence type="ECO:0000313" key="3">
    <source>
        <dbReference type="EMBL" id="OGG04960.1"/>
    </source>
</evidence>
<dbReference type="Pfam" id="PF08239">
    <property type="entry name" value="SH3_3"/>
    <property type="match status" value="1"/>
</dbReference>
<dbReference type="InterPro" id="IPR003646">
    <property type="entry name" value="SH3-like_bac-type"/>
</dbReference>
<feature type="compositionally biased region" description="Low complexity" evidence="1">
    <location>
        <begin position="195"/>
        <end position="208"/>
    </location>
</feature>
<accession>A0A1F5YXN5</accession>
<sequence>MRRKVIFLVALIGLVAIGVGVFRMVRTSAPKQGVLKVNSEPAASIFIDDRVIGKTPYEEHIGEGEYNVKLVPDATTTQLATWQGKVQIYGNLLTFVNASLGETDFSTAVDILWLEKTKTKNSELTVLTSPDGAAVSVDTQGAGSTPLTLSDITVGDHTVSVDSPGFLPRSLKVKTTAGYRLVASIKMAISSMSATPSAAPEASPTAEIVQSPTPTGSVKSSPTPTKKVSGTPTPTGKAAADPDKPYALIKETPTGFLRVREQPSTASRELAQVKPGEKYTILDEQSGWYQISYDGENKGWISGQYATKVE</sequence>